<organism evidence="1 2">
    <name type="scientific">Hyalomma asiaticum</name>
    <name type="common">Tick</name>
    <dbReference type="NCBI Taxonomy" id="266040"/>
    <lineage>
        <taxon>Eukaryota</taxon>
        <taxon>Metazoa</taxon>
        <taxon>Ecdysozoa</taxon>
        <taxon>Arthropoda</taxon>
        <taxon>Chelicerata</taxon>
        <taxon>Arachnida</taxon>
        <taxon>Acari</taxon>
        <taxon>Parasitiformes</taxon>
        <taxon>Ixodida</taxon>
        <taxon>Ixodoidea</taxon>
        <taxon>Ixodidae</taxon>
        <taxon>Hyalomminae</taxon>
        <taxon>Hyalomma</taxon>
    </lineage>
</organism>
<comment type="caution">
    <text evidence="1">The sequence shown here is derived from an EMBL/GenBank/DDBJ whole genome shotgun (WGS) entry which is preliminary data.</text>
</comment>
<keyword evidence="2" id="KW-1185">Reference proteome</keyword>
<gene>
    <name evidence="1" type="ORF">HPB50_023879</name>
</gene>
<proteinExistence type="predicted"/>
<reference evidence="1" key="1">
    <citation type="submission" date="2020-05" db="EMBL/GenBank/DDBJ databases">
        <title>Large-scale comparative analyses of tick genomes elucidate their genetic diversity and vector capacities.</title>
        <authorList>
            <person name="Jia N."/>
            <person name="Wang J."/>
            <person name="Shi W."/>
            <person name="Du L."/>
            <person name="Sun Y."/>
            <person name="Zhan W."/>
            <person name="Jiang J."/>
            <person name="Wang Q."/>
            <person name="Zhang B."/>
            <person name="Ji P."/>
            <person name="Sakyi L.B."/>
            <person name="Cui X."/>
            <person name="Yuan T."/>
            <person name="Jiang B."/>
            <person name="Yang W."/>
            <person name="Lam T.T.-Y."/>
            <person name="Chang Q."/>
            <person name="Ding S."/>
            <person name="Wang X."/>
            <person name="Zhu J."/>
            <person name="Ruan X."/>
            <person name="Zhao L."/>
            <person name="Wei J."/>
            <person name="Que T."/>
            <person name="Du C."/>
            <person name="Cheng J."/>
            <person name="Dai P."/>
            <person name="Han X."/>
            <person name="Huang E."/>
            <person name="Gao Y."/>
            <person name="Liu J."/>
            <person name="Shao H."/>
            <person name="Ye R."/>
            <person name="Li L."/>
            <person name="Wei W."/>
            <person name="Wang X."/>
            <person name="Wang C."/>
            <person name="Yang T."/>
            <person name="Huo Q."/>
            <person name="Li W."/>
            <person name="Guo W."/>
            <person name="Chen H."/>
            <person name="Zhou L."/>
            <person name="Ni X."/>
            <person name="Tian J."/>
            <person name="Zhou Y."/>
            <person name="Sheng Y."/>
            <person name="Liu T."/>
            <person name="Pan Y."/>
            <person name="Xia L."/>
            <person name="Li J."/>
            <person name="Zhao F."/>
            <person name="Cao W."/>
        </authorList>
    </citation>
    <scope>NUCLEOTIDE SEQUENCE</scope>
    <source>
        <strain evidence="1">Hyas-2018</strain>
    </source>
</reference>
<accession>A0ACB7RXI6</accession>
<dbReference type="Proteomes" id="UP000821845">
    <property type="component" value="Chromosome 7"/>
</dbReference>
<sequence>MDAFAGKEPSREESVNLTRVRSLPLSRKPALDSAGSASLASTVRGRRATFELRSSTAKRRYHISVPRNLFERVSSTAPLLDQYRHLDSPYAMSPSSWKAASWSPVLTELSKEWTPLPFPDKPPGRQPFPLAVSTFPSTAYTAVASDLHGKESYISRVGNSNPGKSTSKKVDSILSPSAITHKPTQAEHMQSTTLHSPLLANGAAVGTDYLDQRELPVASYFHSNSRDARLASEIRDTLVGRMPLTGRRLSLAKYLRRALSRNLSLVAGVMAYCAIIAAVNIAADWRFPYCEHPIKCFDLARELEASMDASVDPCSNMYGHVCGRWSDLYPETRHQFALLNERLRFALFRAVERSRDPKNAADKAGLALASCMRVWSRGDVENAGFISSVLNRHGLTWPATTNVAVRDVFRQLVAFTLKDVISVFFTLKVFIYLKAGDRYTFEIKHPDFTMEPLLDPEELQTCIRTYNSSVDVTGLAMQIINLELDYATSTAVNSAYDYSPKYHKFADIDAMYNSSFVSSAWWVDAINENLPSDAPVGPNSLFLLYDKFALSALVDMLSVYSDRTMNLQNFIGWKIIRYLSYGASSKLSTCDFRGEHGNWSLTFPVALKRCVGYVHEVVPYGLLQLQLTGILQDSAIPYARNMTADVRRAIEVSYNFSWLDEQSAAGAVRRLREIHAIVGGPSRLLSQAAVDVHYGHIPGVYKDSFVNWLVDSYRAVAERKLRMVYPPGHPDHRSPSRDDWELTEITTSAFYLPTYHLIYVPGSLLMPPFLSASAADSFNYGSLGKVIGHELTHAFDPKYIDVNYARDPDVFYTPLFKEKFMAKIDCLILQTNSMSQDLYIGERTITESFADNAGTELAYLTYSALAERRRKDGVAGLTADQSFFVATCFFLCGADGEKQLENSVYLSLKVRCNQPLMNTEQFAEAFPCAVGTPMRPQNRCDIHAPRTILRRR</sequence>
<name>A0ACB7RXI6_HYAAI</name>
<evidence type="ECO:0000313" key="2">
    <source>
        <dbReference type="Proteomes" id="UP000821845"/>
    </source>
</evidence>
<dbReference type="EMBL" id="CM023487">
    <property type="protein sequence ID" value="KAH6926930.1"/>
    <property type="molecule type" value="Genomic_DNA"/>
</dbReference>
<protein>
    <submittedName>
        <fullName evidence="1">Uncharacterized protein</fullName>
    </submittedName>
</protein>
<evidence type="ECO:0000313" key="1">
    <source>
        <dbReference type="EMBL" id="KAH6926930.1"/>
    </source>
</evidence>